<dbReference type="Proteomes" id="UP000823674">
    <property type="component" value="Chromosome A10"/>
</dbReference>
<dbReference type="Pfam" id="PF02721">
    <property type="entry name" value="DUF223"/>
    <property type="match status" value="1"/>
</dbReference>
<proteinExistence type="predicted"/>
<dbReference type="Gene3D" id="2.40.50.140">
    <property type="entry name" value="Nucleic acid-binding proteins"/>
    <property type="match status" value="1"/>
</dbReference>
<evidence type="ECO:0000259" key="1">
    <source>
        <dbReference type="Pfam" id="PF02721"/>
    </source>
</evidence>
<feature type="domain" description="Replication protein A 70 kDa DNA-binding subunit B/D first OB fold" evidence="1">
    <location>
        <begin position="5"/>
        <end position="46"/>
    </location>
</feature>
<evidence type="ECO:0000313" key="3">
    <source>
        <dbReference type="Proteomes" id="UP000823674"/>
    </source>
</evidence>
<gene>
    <name evidence="2" type="primary">A10p017900.1_BraROA</name>
    <name evidence="2" type="ORF">IGI04_039514</name>
</gene>
<reference evidence="2 3" key="1">
    <citation type="submission" date="2021-03" db="EMBL/GenBank/DDBJ databases">
        <authorList>
            <person name="King G.J."/>
            <person name="Bancroft I."/>
            <person name="Baten A."/>
            <person name="Bloomfield J."/>
            <person name="Borpatragohain P."/>
            <person name="He Z."/>
            <person name="Irish N."/>
            <person name="Irwin J."/>
            <person name="Liu K."/>
            <person name="Mauleon R.P."/>
            <person name="Moore J."/>
            <person name="Morris R."/>
            <person name="Ostergaard L."/>
            <person name="Wang B."/>
            <person name="Wells R."/>
        </authorList>
    </citation>
    <scope>NUCLEOTIDE SEQUENCE [LARGE SCALE GENOMIC DNA]</scope>
    <source>
        <strain evidence="2">R-o-18</strain>
        <tissue evidence="2">Leaf</tissue>
    </source>
</reference>
<dbReference type="EMBL" id="JADBGQ010000010">
    <property type="protein sequence ID" value="KAG5374918.1"/>
    <property type="molecule type" value="Genomic_DNA"/>
</dbReference>
<keyword evidence="3" id="KW-1185">Reference proteome</keyword>
<sequence length="157" mass="17472">MAAITAVCDLKPFKSIWKIRVKIICLWKQYSASGGVTIEMVLIDSNVVNYRDILDGTHNTDYLVAKCNRSNFRSAPIEVVSADGKDTKKITVELRNEKDECLPMVLWGNFATDVSEAIERCSDNAIVCVLRLPKDEPPFAVVQPKPLMLTNGVGDKK</sequence>
<dbReference type="InterPro" id="IPR012340">
    <property type="entry name" value="NA-bd_OB-fold"/>
</dbReference>
<evidence type="ECO:0000313" key="2">
    <source>
        <dbReference type="EMBL" id="KAG5374918.1"/>
    </source>
</evidence>
<dbReference type="InterPro" id="IPR003871">
    <property type="entry name" value="RFA1B/D_OB_1st"/>
</dbReference>
<name>A0ABQ7KK31_BRACM</name>
<organism evidence="2 3">
    <name type="scientific">Brassica rapa subsp. trilocularis</name>
    <dbReference type="NCBI Taxonomy" id="1813537"/>
    <lineage>
        <taxon>Eukaryota</taxon>
        <taxon>Viridiplantae</taxon>
        <taxon>Streptophyta</taxon>
        <taxon>Embryophyta</taxon>
        <taxon>Tracheophyta</taxon>
        <taxon>Spermatophyta</taxon>
        <taxon>Magnoliopsida</taxon>
        <taxon>eudicotyledons</taxon>
        <taxon>Gunneridae</taxon>
        <taxon>Pentapetalae</taxon>
        <taxon>rosids</taxon>
        <taxon>malvids</taxon>
        <taxon>Brassicales</taxon>
        <taxon>Brassicaceae</taxon>
        <taxon>Brassiceae</taxon>
        <taxon>Brassica</taxon>
    </lineage>
</organism>
<protein>
    <recommendedName>
        <fullName evidence="1">Replication protein A 70 kDa DNA-binding subunit B/D first OB fold domain-containing protein</fullName>
    </recommendedName>
</protein>
<accession>A0ABQ7KK31</accession>
<comment type="caution">
    <text evidence="2">The sequence shown here is derived from an EMBL/GenBank/DDBJ whole genome shotgun (WGS) entry which is preliminary data.</text>
</comment>